<dbReference type="EC" id="2.4.1.-" evidence="8"/>
<organism evidence="9 10">
    <name type="scientific">Paralvinella palmiformis</name>
    <dbReference type="NCBI Taxonomy" id="53620"/>
    <lineage>
        <taxon>Eukaryota</taxon>
        <taxon>Metazoa</taxon>
        <taxon>Spiralia</taxon>
        <taxon>Lophotrochozoa</taxon>
        <taxon>Annelida</taxon>
        <taxon>Polychaeta</taxon>
        <taxon>Sedentaria</taxon>
        <taxon>Canalipalpata</taxon>
        <taxon>Terebellida</taxon>
        <taxon>Terebelliformia</taxon>
        <taxon>Alvinellidae</taxon>
        <taxon>Paralvinella</taxon>
    </lineage>
</organism>
<keyword evidence="5 8" id="KW-0812">Transmembrane</keyword>
<dbReference type="GO" id="GO:0016757">
    <property type="term" value="F:glycosyltransferase activity"/>
    <property type="evidence" value="ECO:0007669"/>
    <property type="project" value="UniProtKB-UniRule"/>
</dbReference>
<dbReference type="PANTHER" id="PTHR21461">
    <property type="entry name" value="GLYCOSYLTRANSFERASE FAMILY 92 PROTEIN"/>
    <property type="match status" value="1"/>
</dbReference>
<evidence type="ECO:0000256" key="7">
    <source>
        <dbReference type="ARBA" id="ARBA00023136"/>
    </source>
</evidence>
<evidence type="ECO:0000256" key="1">
    <source>
        <dbReference type="ARBA" id="ARBA00004167"/>
    </source>
</evidence>
<comment type="similarity">
    <text evidence="2 8">Belongs to the glycosyltransferase 92 family.</text>
</comment>
<reference evidence="9" key="1">
    <citation type="journal article" date="2023" name="Mol. Biol. Evol.">
        <title>Third-Generation Sequencing Reveals the Adaptive Role of the Epigenome in Three Deep-Sea Polychaetes.</title>
        <authorList>
            <person name="Perez M."/>
            <person name="Aroh O."/>
            <person name="Sun Y."/>
            <person name="Lan Y."/>
            <person name="Juniper S.K."/>
            <person name="Young C.R."/>
            <person name="Angers B."/>
            <person name="Qian P.Y."/>
        </authorList>
    </citation>
    <scope>NUCLEOTIDE SEQUENCE</scope>
    <source>
        <strain evidence="9">P08H-3</strain>
    </source>
</reference>
<evidence type="ECO:0000256" key="6">
    <source>
        <dbReference type="ARBA" id="ARBA00022989"/>
    </source>
</evidence>
<dbReference type="Pfam" id="PF01697">
    <property type="entry name" value="Glyco_transf_92"/>
    <property type="match status" value="1"/>
</dbReference>
<evidence type="ECO:0000256" key="5">
    <source>
        <dbReference type="ARBA" id="ARBA00022692"/>
    </source>
</evidence>
<keyword evidence="7 8" id="KW-0472">Membrane</keyword>
<keyword evidence="10" id="KW-1185">Reference proteome</keyword>
<dbReference type="GO" id="GO:0005737">
    <property type="term" value="C:cytoplasm"/>
    <property type="evidence" value="ECO:0007669"/>
    <property type="project" value="TreeGrafter"/>
</dbReference>
<name>A0AAD9JTB1_9ANNE</name>
<evidence type="ECO:0000313" key="9">
    <source>
        <dbReference type="EMBL" id="KAK2158746.1"/>
    </source>
</evidence>
<dbReference type="Proteomes" id="UP001208570">
    <property type="component" value="Unassembled WGS sequence"/>
</dbReference>
<comment type="subcellular location">
    <subcellularLocation>
        <location evidence="1">Membrane</location>
        <topology evidence="1">Single-pass membrane protein</topology>
    </subcellularLocation>
</comment>
<dbReference type="GO" id="GO:0016020">
    <property type="term" value="C:membrane"/>
    <property type="evidence" value="ECO:0007669"/>
    <property type="project" value="UniProtKB-SubCell"/>
</dbReference>
<gene>
    <name evidence="9" type="ORF">LSH36_164g00018</name>
</gene>
<evidence type="ECO:0000256" key="3">
    <source>
        <dbReference type="ARBA" id="ARBA00022676"/>
    </source>
</evidence>
<dbReference type="AlphaFoldDB" id="A0AAD9JTB1"/>
<evidence type="ECO:0000256" key="2">
    <source>
        <dbReference type="ARBA" id="ARBA00007647"/>
    </source>
</evidence>
<accession>A0AAD9JTB1</accession>
<keyword evidence="3 8" id="KW-0328">Glycosyltransferase</keyword>
<dbReference type="InterPro" id="IPR008166">
    <property type="entry name" value="Glyco_transf_92"/>
</dbReference>
<proteinExistence type="inferred from homology"/>
<dbReference type="EMBL" id="JAODUP010000164">
    <property type="protein sequence ID" value="KAK2158746.1"/>
    <property type="molecule type" value="Genomic_DNA"/>
</dbReference>
<feature type="transmembrane region" description="Helical" evidence="8">
    <location>
        <begin position="6"/>
        <end position="24"/>
    </location>
</feature>
<dbReference type="PANTHER" id="PTHR21461:SF69">
    <property type="entry name" value="GLYCOSYLTRANSFERASE FAMILY 92 PROTEIN"/>
    <property type="match status" value="1"/>
</dbReference>
<keyword evidence="4 8" id="KW-0808">Transferase</keyword>
<evidence type="ECO:0000313" key="10">
    <source>
        <dbReference type="Proteomes" id="UP001208570"/>
    </source>
</evidence>
<sequence>MQKICFWLLVSIATVIIMTVLISWERHQVSGHLYPYEYDIFDQLARRRNGGDTTSDIDRSSRCPLHSKPHFLDSPTPNKWQVVQERTYYVYSAHADPRMGNVTLIRLFGIMPLDRSDGAYQGETFWCQVWINAHGKPHIAEAFLYNQGHAKEKYLSAQWSCVVDISPDKFSALGVSLVVNNSCNEPTNLLSIHTIRKTDGYSKRFTICVGGALKREYSNYHQLVEWVEVNRIFGADHVVAYDYNSSAIIDPYVNYYKAAGILEVIPWSLPNIGDVNSFSLIWNLGQITLINDCIYRNMYTSKYIASLDLDEFIVPYGRSGSWLEMMNNAGCGNKPIAIVRNTFFGISTKWPEDPIYEHDKLVHDVLRLVTLTKTKQDKYVNSFPKRSKFIARSDVVDTAGIHNIKQVWAVKNRDLFVCEVELPYGRLHHYRDPRWKDIEPIKNAFMHKFAEEIINRTSKVHRDVIWLQDLQ</sequence>
<protein>
    <recommendedName>
        <fullName evidence="8">Glycosyltransferase family 92 protein</fullName>
        <ecNumber evidence="8">2.4.1.-</ecNumber>
    </recommendedName>
</protein>
<comment type="caution">
    <text evidence="9">The sequence shown here is derived from an EMBL/GenBank/DDBJ whole genome shotgun (WGS) entry which is preliminary data.</text>
</comment>
<keyword evidence="6 8" id="KW-1133">Transmembrane helix</keyword>
<evidence type="ECO:0000256" key="8">
    <source>
        <dbReference type="RuleBase" id="RU366017"/>
    </source>
</evidence>
<evidence type="ECO:0000256" key="4">
    <source>
        <dbReference type="ARBA" id="ARBA00022679"/>
    </source>
</evidence>